<reference evidence="1 2" key="1">
    <citation type="submission" date="2021-03" db="EMBL/GenBank/DDBJ databases">
        <title>Sequencing the genomes of 1000 actinobacteria strains.</title>
        <authorList>
            <person name="Klenk H.-P."/>
        </authorList>
    </citation>
    <scope>NUCLEOTIDE SEQUENCE [LARGE SCALE GENOMIC DNA]</scope>
    <source>
        <strain evidence="1 2">DSM 44580</strain>
    </source>
</reference>
<sequence>MIAVPGTQLGYRAGGAMVLAGEPDHDVALRPNAVQFAVTVLAT</sequence>
<evidence type="ECO:0000313" key="1">
    <source>
        <dbReference type="EMBL" id="MBP2472346.1"/>
    </source>
</evidence>
<comment type="caution">
    <text evidence="1">The sequence shown here is derived from an EMBL/GenBank/DDBJ whole genome shotgun (WGS) entry which is preliminary data.</text>
</comment>
<dbReference type="RefSeq" id="WP_276329032.1">
    <property type="nucleotide sequence ID" value="NZ_JAGIOO010000001.1"/>
</dbReference>
<gene>
    <name evidence="1" type="ORF">JOF53_001218</name>
</gene>
<dbReference type="Proteomes" id="UP001519363">
    <property type="component" value="Unassembled WGS sequence"/>
</dbReference>
<protein>
    <submittedName>
        <fullName evidence="1">Uncharacterized protein</fullName>
    </submittedName>
</protein>
<name>A0ABS5A713_9PSEU</name>
<proteinExistence type="predicted"/>
<dbReference type="EMBL" id="JAGIOO010000001">
    <property type="protein sequence ID" value="MBP2472346.1"/>
    <property type="molecule type" value="Genomic_DNA"/>
</dbReference>
<evidence type="ECO:0000313" key="2">
    <source>
        <dbReference type="Proteomes" id="UP001519363"/>
    </source>
</evidence>
<keyword evidence="2" id="KW-1185">Reference proteome</keyword>
<organism evidence="1 2">
    <name type="scientific">Crossiella equi</name>
    <dbReference type="NCBI Taxonomy" id="130796"/>
    <lineage>
        <taxon>Bacteria</taxon>
        <taxon>Bacillati</taxon>
        <taxon>Actinomycetota</taxon>
        <taxon>Actinomycetes</taxon>
        <taxon>Pseudonocardiales</taxon>
        <taxon>Pseudonocardiaceae</taxon>
        <taxon>Crossiella</taxon>
    </lineage>
</organism>
<accession>A0ABS5A713</accession>